<dbReference type="Gene3D" id="3.40.640.10">
    <property type="entry name" value="Type I PLP-dependent aspartate aminotransferase-like (Major domain)"/>
    <property type="match status" value="1"/>
</dbReference>
<proteinExistence type="inferred from homology"/>
<dbReference type="SUPFAM" id="SSF53383">
    <property type="entry name" value="PLP-dependent transferases"/>
    <property type="match status" value="1"/>
</dbReference>
<sequence>MKNDYISEIHEKDKLVLHPYEDLKDRGTYKRKLIVKSDNIYLYDEDGKRYIDGPGGMWCNNIGHGNKEIAEAIKNQIETMDYCSPFSESS</sequence>
<reference evidence="3" key="1">
    <citation type="submission" date="2018-05" db="EMBL/GenBank/DDBJ databases">
        <authorList>
            <person name="Lanie J.A."/>
            <person name="Ng W.-L."/>
            <person name="Kazmierczak K.M."/>
            <person name="Andrzejewski T.M."/>
            <person name="Davidsen T.M."/>
            <person name="Wayne K.J."/>
            <person name="Tettelin H."/>
            <person name="Glass J.I."/>
            <person name="Rusch D."/>
            <person name="Podicherti R."/>
            <person name="Tsui H.-C.T."/>
            <person name="Winkler M.E."/>
        </authorList>
    </citation>
    <scope>NUCLEOTIDE SEQUENCE</scope>
</reference>
<name>A0A381W6X9_9ZZZZ</name>
<dbReference type="InterPro" id="IPR015422">
    <property type="entry name" value="PyrdxlP-dep_Trfase_small"/>
</dbReference>
<dbReference type="InterPro" id="IPR015421">
    <property type="entry name" value="PyrdxlP-dep_Trfase_major"/>
</dbReference>
<evidence type="ECO:0000256" key="2">
    <source>
        <dbReference type="ARBA" id="ARBA00022898"/>
    </source>
</evidence>
<dbReference type="PANTHER" id="PTHR43094">
    <property type="entry name" value="AMINOTRANSFERASE"/>
    <property type="match status" value="1"/>
</dbReference>
<dbReference type="Pfam" id="PF00202">
    <property type="entry name" value="Aminotran_3"/>
    <property type="match status" value="1"/>
</dbReference>
<evidence type="ECO:0000313" key="3">
    <source>
        <dbReference type="EMBL" id="SVA48222.1"/>
    </source>
</evidence>
<evidence type="ECO:0008006" key="4">
    <source>
        <dbReference type="Google" id="ProtNLM"/>
    </source>
</evidence>
<dbReference type="AlphaFoldDB" id="A0A381W6X9"/>
<protein>
    <recommendedName>
        <fullName evidence="4">Aminotransferase class III-fold pyridoxal phosphate-dependent enzyme</fullName>
    </recommendedName>
</protein>
<dbReference type="Gene3D" id="3.90.1150.10">
    <property type="entry name" value="Aspartate Aminotransferase, domain 1"/>
    <property type="match status" value="1"/>
</dbReference>
<dbReference type="GO" id="GO:0008483">
    <property type="term" value="F:transaminase activity"/>
    <property type="evidence" value="ECO:0007669"/>
    <property type="project" value="InterPro"/>
</dbReference>
<feature type="non-terminal residue" evidence="3">
    <location>
        <position position="90"/>
    </location>
</feature>
<keyword evidence="2" id="KW-0663">Pyridoxal phosphate</keyword>
<gene>
    <name evidence="3" type="ORF">METZ01_LOCUS101076</name>
</gene>
<evidence type="ECO:0000256" key="1">
    <source>
        <dbReference type="ARBA" id="ARBA00008954"/>
    </source>
</evidence>
<dbReference type="InterPro" id="IPR005814">
    <property type="entry name" value="Aminotrans_3"/>
</dbReference>
<dbReference type="GO" id="GO:0030170">
    <property type="term" value="F:pyridoxal phosphate binding"/>
    <property type="evidence" value="ECO:0007669"/>
    <property type="project" value="InterPro"/>
</dbReference>
<accession>A0A381W6X9</accession>
<dbReference type="PANTHER" id="PTHR43094:SF1">
    <property type="entry name" value="AMINOTRANSFERASE CLASS-III"/>
    <property type="match status" value="1"/>
</dbReference>
<organism evidence="3">
    <name type="scientific">marine metagenome</name>
    <dbReference type="NCBI Taxonomy" id="408172"/>
    <lineage>
        <taxon>unclassified sequences</taxon>
        <taxon>metagenomes</taxon>
        <taxon>ecological metagenomes</taxon>
    </lineage>
</organism>
<dbReference type="InterPro" id="IPR015424">
    <property type="entry name" value="PyrdxlP-dep_Trfase"/>
</dbReference>
<comment type="similarity">
    <text evidence="1">Belongs to the class-III pyridoxal-phosphate-dependent aminotransferase family.</text>
</comment>
<dbReference type="EMBL" id="UINC01010877">
    <property type="protein sequence ID" value="SVA48222.1"/>
    <property type="molecule type" value="Genomic_DNA"/>
</dbReference>